<dbReference type="InterPro" id="IPR010281">
    <property type="entry name" value="DUF885"/>
</dbReference>
<dbReference type="Pfam" id="PF05960">
    <property type="entry name" value="DUF885"/>
    <property type="match status" value="1"/>
</dbReference>
<accession>A0AAE3GDY6</accession>
<name>A0AAE3GDY6_9PSEU</name>
<keyword evidence="2" id="KW-1185">Reference proteome</keyword>
<proteinExistence type="predicted"/>
<dbReference type="PANTHER" id="PTHR33361">
    <property type="entry name" value="GLR0591 PROTEIN"/>
    <property type="match status" value="1"/>
</dbReference>
<evidence type="ECO:0000313" key="2">
    <source>
        <dbReference type="Proteomes" id="UP001206128"/>
    </source>
</evidence>
<gene>
    <name evidence="1" type="ORF">LX83_002397</name>
</gene>
<comment type="caution">
    <text evidence="1">The sequence shown here is derived from an EMBL/GenBank/DDBJ whole genome shotgun (WGS) entry which is preliminary data.</text>
</comment>
<organism evidence="1 2">
    <name type="scientific">Goodfellowiella coeruleoviolacea</name>
    <dbReference type="NCBI Taxonomy" id="334858"/>
    <lineage>
        <taxon>Bacteria</taxon>
        <taxon>Bacillati</taxon>
        <taxon>Actinomycetota</taxon>
        <taxon>Actinomycetes</taxon>
        <taxon>Pseudonocardiales</taxon>
        <taxon>Pseudonocardiaceae</taxon>
        <taxon>Goodfellowiella</taxon>
    </lineage>
</organism>
<dbReference type="EMBL" id="JAMTCK010000005">
    <property type="protein sequence ID" value="MCP2165539.1"/>
    <property type="molecule type" value="Genomic_DNA"/>
</dbReference>
<dbReference type="PANTHER" id="PTHR33361:SF2">
    <property type="entry name" value="DUF885 DOMAIN-CONTAINING PROTEIN"/>
    <property type="match status" value="1"/>
</dbReference>
<evidence type="ECO:0000313" key="1">
    <source>
        <dbReference type="EMBL" id="MCP2165539.1"/>
    </source>
</evidence>
<dbReference type="Proteomes" id="UP001206128">
    <property type="component" value="Unassembled WGS sequence"/>
</dbReference>
<dbReference type="AlphaFoldDB" id="A0AAE3GDY6"/>
<protein>
    <submittedName>
        <fullName evidence="1">Uncharacterized conserved protein, DUF885 familyt</fullName>
    </submittedName>
</protein>
<sequence length="565" mass="62066">MTATQLADDLLEISFDAEPLTATLYGVRDRDDRLTDHSEAAARALRARLADVAARAAALDGTGLDLEDRITRAVVIQQAQAMQDHLAARAVEYTVVDSMFAPVGELLSLLPRVGLAEPEHARAYLARLGAIPEVLATLRQRHRVGIAANRVAVRPLVEATVAYLDRYLAEPANDPLRVPTPAYGDAGGPDGAAGGPSAAEFTAERDRLLTEAVYPAFAEYRDFLRTEVAPPARPADRPGLCWLPDGDTAYAGLVRAHTTTERSAEELHQTGLDLIDALAEEYRELGAKVFGTTDLAEIFRRLREDPALRWTSREELLDGARQAIARAERAAPAWFGRLPSQRCVVEPVPSVEEAGAVTAYYMPPAMDGTRPGTYFANTYLPEERYRYIAEAIAFHEAVPGHHFQISLAQEQSGLPMLRRIAPVTAYIEGWALYTERLADEMGLYSDDLSRLGMLVEDSMRAGRLVVDTGLHAKGWSRQRAVDYLSQHTAMAPLEIRAEVDRYISAPGQALSYMVGRLEIQRLRAHAERALGSRFDIRAFHDTVLGHGPLPLAVLAEVVDAWIAEH</sequence>
<reference evidence="1" key="1">
    <citation type="submission" date="2022-06" db="EMBL/GenBank/DDBJ databases">
        <title>Genomic Encyclopedia of Archaeal and Bacterial Type Strains, Phase II (KMG-II): from individual species to whole genera.</title>
        <authorList>
            <person name="Goeker M."/>
        </authorList>
    </citation>
    <scope>NUCLEOTIDE SEQUENCE</scope>
    <source>
        <strain evidence="1">DSM 43935</strain>
    </source>
</reference>